<reference evidence="1 2" key="1">
    <citation type="submission" date="2023-02" db="EMBL/GenBank/DDBJ databases">
        <title>LHISI_Scaffold_Assembly.</title>
        <authorList>
            <person name="Stuart O.P."/>
            <person name="Cleave R."/>
            <person name="Magrath M.J.L."/>
            <person name="Mikheyev A.S."/>
        </authorList>
    </citation>
    <scope>NUCLEOTIDE SEQUENCE [LARGE SCALE GENOMIC DNA]</scope>
    <source>
        <strain evidence="1">Daus_M_001</strain>
        <tissue evidence="1">Leg muscle</tissue>
    </source>
</reference>
<dbReference type="EMBL" id="JARBHB010000009">
    <property type="protein sequence ID" value="KAJ8875114.1"/>
    <property type="molecule type" value="Genomic_DNA"/>
</dbReference>
<name>A0ABQ9GSY9_9NEOP</name>
<organism evidence="1 2">
    <name type="scientific">Dryococelus australis</name>
    <dbReference type="NCBI Taxonomy" id="614101"/>
    <lineage>
        <taxon>Eukaryota</taxon>
        <taxon>Metazoa</taxon>
        <taxon>Ecdysozoa</taxon>
        <taxon>Arthropoda</taxon>
        <taxon>Hexapoda</taxon>
        <taxon>Insecta</taxon>
        <taxon>Pterygota</taxon>
        <taxon>Neoptera</taxon>
        <taxon>Polyneoptera</taxon>
        <taxon>Phasmatodea</taxon>
        <taxon>Verophasmatodea</taxon>
        <taxon>Anareolatae</taxon>
        <taxon>Phasmatidae</taxon>
        <taxon>Eurycanthinae</taxon>
        <taxon>Dryococelus</taxon>
    </lineage>
</organism>
<gene>
    <name evidence="1" type="ORF">PR048_023007</name>
</gene>
<evidence type="ECO:0000313" key="2">
    <source>
        <dbReference type="Proteomes" id="UP001159363"/>
    </source>
</evidence>
<proteinExistence type="predicted"/>
<keyword evidence="2" id="KW-1185">Reference proteome</keyword>
<accession>A0ABQ9GSY9</accession>
<protein>
    <submittedName>
        <fullName evidence="1">Uncharacterized protein</fullName>
    </submittedName>
</protein>
<sequence length="96" mass="11523">MNEIMHEMVLKQLEYGVLPIQIGRDPTSKKLNKEMIASICRLKCYERIFEVKRADTYAKFRMTEVNQTEELHICVKYQQKERNSRYVKRHLLVSMA</sequence>
<comment type="caution">
    <text evidence="1">The sequence shown here is derived from an EMBL/GenBank/DDBJ whole genome shotgun (WGS) entry which is preliminary data.</text>
</comment>
<dbReference type="Proteomes" id="UP001159363">
    <property type="component" value="Chromosome 8"/>
</dbReference>
<evidence type="ECO:0000313" key="1">
    <source>
        <dbReference type="EMBL" id="KAJ8875114.1"/>
    </source>
</evidence>